<gene>
    <name evidence="2" type="ORF">ABVK25_005567</name>
</gene>
<dbReference type="Proteomes" id="UP001590951">
    <property type="component" value="Unassembled WGS sequence"/>
</dbReference>
<evidence type="ECO:0000313" key="2">
    <source>
        <dbReference type="EMBL" id="KAL2054028.1"/>
    </source>
</evidence>
<reference evidence="2 3" key="1">
    <citation type="submission" date="2024-09" db="EMBL/GenBank/DDBJ databases">
        <title>Rethinking Asexuality: The Enigmatic Case of Functional Sexual Genes in Lepraria (Stereocaulaceae).</title>
        <authorList>
            <person name="Doellman M."/>
            <person name="Sun Y."/>
            <person name="Barcenas-Pena A."/>
            <person name="Lumbsch H.T."/>
            <person name="Grewe F."/>
        </authorList>
    </citation>
    <scope>NUCLEOTIDE SEQUENCE [LARGE SCALE GENOMIC DNA]</scope>
    <source>
        <strain evidence="2 3">Grewe 0041</strain>
    </source>
</reference>
<feature type="compositionally biased region" description="Low complexity" evidence="1">
    <location>
        <begin position="66"/>
        <end position="80"/>
    </location>
</feature>
<proteinExistence type="predicted"/>
<feature type="compositionally biased region" description="Polar residues" evidence="1">
    <location>
        <begin position="156"/>
        <end position="171"/>
    </location>
</feature>
<feature type="compositionally biased region" description="Pro residues" evidence="1">
    <location>
        <begin position="8"/>
        <end position="17"/>
    </location>
</feature>
<feature type="region of interest" description="Disordered" evidence="1">
    <location>
        <begin position="156"/>
        <end position="217"/>
    </location>
</feature>
<comment type="caution">
    <text evidence="2">The sequence shown here is derived from an EMBL/GenBank/DDBJ whole genome shotgun (WGS) entry which is preliminary data.</text>
</comment>
<organism evidence="2 3">
    <name type="scientific">Lepraria finkii</name>
    <dbReference type="NCBI Taxonomy" id="1340010"/>
    <lineage>
        <taxon>Eukaryota</taxon>
        <taxon>Fungi</taxon>
        <taxon>Dikarya</taxon>
        <taxon>Ascomycota</taxon>
        <taxon>Pezizomycotina</taxon>
        <taxon>Lecanoromycetes</taxon>
        <taxon>OSLEUM clade</taxon>
        <taxon>Lecanoromycetidae</taxon>
        <taxon>Lecanorales</taxon>
        <taxon>Lecanorineae</taxon>
        <taxon>Stereocaulaceae</taxon>
        <taxon>Lepraria</taxon>
    </lineage>
</organism>
<name>A0ABR4B846_9LECA</name>
<evidence type="ECO:0000313" key="3">
    <source>
        <dbReference type="Proteomes" id="UP001590951"/>
    </source>
</evidence>
<feature type="region of interest" description="Disordered" evidence="1">
    <location>
        <begin position="1"/>
        <end position="34"/>
    </location>
</feature>
<sequence>MADEGTPHPIPPGPSPKPGGRLQKHRAQTANQNPIYLDVVSEAWRISSNPRVTGVVFGPRKPPTPKTQAFKTKTTTPTAPNSDKSPEKECIDAPEPPHHTGLEPPQRRAPEPPLDRAKVSPPSSDGIKSYKTASSQLPSETSADTVINWLVSLTRQPIPSLQPSPQRNMSLSPKRPNRKGLISLSVSTTLRETSRHLSSTSDDNPSPNAQSPIRSLK</sequence>
<feature type="compositionally biased region" description="Polar residues" evidence="1">
    <location>
        <begin position="131"/>
        <end position="141"/>
    </location>
</feature>
<feature type="region of interest" description="Disordered" evidence="1">
    <location>
        <begin position="47"/>
        <end position="141"/>
    </location>
</feature>
<feature type="compositionally biased region" description="Polar residues" evidence="1">
    <location>
        <begin position="184"/>
        <end position="217"/>
    </location>
</feature>
<protein>
    <submittedName>
        <fullName evidence="2">Uncharacterized protein</fullName>
    </submittedName>
</protein>
<evidence type="ECO:0000256" key="1">
    <source>
        <dbReference type="SAM" id="MobiDB-lite"/>
    </source>
</evidence>
<feature type="compositionally biased region" description="Basic and acidic residues" evidence="1">
    <location>
        <begin position="84"/>
        <end position="118"/>
    </location>
</feature>
<accession>A0ABR4B846</accession>
<keyword evidence="3" id="KW-1185">Reference proteome</keyword>
<dbReference type="EMBL" id="JBHFEH010000017">
    <property type="protein sequence ID" value="KAL2054028.1"/>
    <property type="molecule type" value="Genomic_DNA"/>
</dbReference>